<reference evidence="9" key="1">
    <citation type="submission" date="2022-11" db="EMBL/GenBank/DDBJ databases">
        <title>Hoeflea poritis sp. nov., isolated from scleractinian coral Porites lutea.</title>
        <authorList>
            <person name="Zhang G."/>
            <person name="Wei Q."/>
            <person name="Cai L."/>
        </authorList>
    </citation>
    <scope>NUCLEOTIDE SEQUENCE</scope>
    <source>
        <strain evidence="9">E7-10</strain>
    </source>
</reference>
<keyword evidence="3" id="KW-1003">Cell membrane</keyword>
<evidence type="ECO:0000256" key="1">
    <source>
        <dbReference type="ARBA" id="ARBA00004651"/>
    </source>
</evidence>
<keyword evidence="10" id="KW-1185">Reference proteome</keyword>
<dbReference type="InterPro" id="IPR000515">
    <property type="entry name" value="MetI-like"/>
</dbReference>
<name>A0ABT4VSE0_9HYPH</name>
<dbReference type="RefSeq" id="WP_271091425.1">
    <property type="nucleotide sequence ID" value="NZ_JAPJZH010000014.1"/>
</dbReference>
<feature type="transmembrane region" description="Helical" evidence="7">
    <location>
        <begin position="95"/>
        <end position="115"/>
    </location>
</feature>
<feature type="transmembrane region" description="Helical" evidence="7">
    <location>
        <begin position="299"/>
        <end position="324"/>
    </location>
</feature>
<dbReference type="InterPro" id="IPR035906">
    <property type="entry name" value="MetI-like_sf"/>
</dbReference>
<evidence type="ECO:0000256" key="6">
    <source>
        <dbReference type="ARBA" id="ARBA00023136"/>
    </source>
</evidence>
<comment type="caution">
    <text evidence="9">The sequence shown here is derived from an EMBL/GenBank/DDBJ whole genome shotgun (WGS) entry which is preliminary data.</text>
</comment>
<dbReference type="PANTHER" id="PTHR30183:SF2">
    <property type="entry name" value="IRON UTILIZATION PROTEIN"/>
    <property type="match status" value="1"/>
</dbReference>
<dbReference type="Gene3D" id="1.10.3720.10">
    <property type="entry name" value="MetI-like"/>
    <property type="match status" value="2"/>
</dbReference>
<evidence type="ECO:0000256" key="3">
    <source>
        <dbReference type="ARBA" id="ARBA00022475"/>
    </source>
</evidence>
<feature type="transmembrane region" description="Helical" evidence="7">
    <location>
        <begin position="528"/>
        <end position="546"/>
    </location>
</feature>
<keyword evidence="5 7" id="KW-1133">Transmembrane helix</keyword>
<dbReference type="CDD" id="cd06261">
    <property type="entry name" value="TM_PBP2"/>
    <property type="match status" value="2"/>
</dbReference>
<feature type="transmembrane region" description="Helical" evidence="7">
    <location>
        <begin position="246"/>
        <end position="266"/>
    </location>
</feature>
<evidence type="ECO:0000259" key="8">
    <source>
        <dbReference type="PROSITE" id="PS50928"/>
    </source>
</evidence>
<dbReference type="PROSITE" id="PS50928">
    <property type="entry name" value="ABC_TM1"/>
    <property type="match status" value="2"/>
</dbReference>
<feature type="transmembrane region" description="Helical" evidence="7">
    <location>
        <begin position="17"/>
        <end position="40"/>
    </location>
</feature>
<accession>A0ABT4VSE0</accession>
<feature type="transmembrane region" description="Helical" evidence="7">
    <location>
        <begin position="471"/>
        <end position="492"/>
    </location>
</feature>
<dbReference type="EMBL" id="JAPJZH010000014">
    <property type="protein sequence ID" value="MDA4847586.1"/>
    <property type="molecule type" value="Genomic_DNA"/>
</dbReference>
<feature type="transmembrane region" description="Helical" evidence="7">
    <location>
        <begin position="336"/>
        <end position="361"/>
    </location>
</feature>
<feature type="domain" description="ABC transmembrane type-1" evidence="8">
    <location>
        <begin position="340"/>
        <end position="546"/>
    </location>
</feature>
<keyword evidence="4 7" id="KW-0812">Transmembrane</keyword>
<evidence type="ECO:0000256" key="4">
    <source>
        <dbReference type="ARBA" id="ARBA00022692"/>
    </source>
</evidence>
<organism evidence="9 10">
    <name type="scientific">Hoeflea poritis</name>
    <dbReference type="NCBI Taxonomy" id="2993659"/>
    <lineage>
        <taxon>Bacteria</taxon>
        <taxon>Pseudomonadati</taxon>
        <taxon>Pseudomonadota</taxon>
        <taxon>Alphaproteobacteria</taxon>
        <taxon>Hyphomicrobiales</taxon>
        <taxon>Rhizobiaceae</taxon>
        <taxon>Hoeflea</taxon>
    </lineage>
</organism>
<dbReference type="Proteomes" id="UP001148313">
    <property type="component" value="Unassembled WGS sequence"/>
</dbReference>
<feature type="domain" description="ABC transmembrane type-1" evidence="8">
    <location>
        <begin position="60"/>
        <end position="265"/>
    </location>
</feature>
<evidence type="ECO:0000256" key="2">
    <source>
        <dbReference type="ARBA" id="ARBA00022448"/>
    </source>
</evidence>
<keyword evidence="6 7" id="KW-0472">Membrane</keyword>
<evidence type="ECO:0000313" key="9">
    <source>
        <dbReference type="EMBL" id="MDA4847586.1"/>
    </source>
</evidence>
<gene>
    <name evidence="9" type="ORF">OOZ53_19650</name>
</gene>
<feature type="transmembrane region" description="Helical" evidence="7">
    <location>
        <begin position="193"/>
        <end position="215"/>
    </location>
</feature>
<evidence type="ECO:0000256" key="7">
    <source>
        <dbReference type="RuleBase" id="RU363032"/>
    </source>
</evidence>
<proteinExistence type="inferred from homology"/>
<comment type="similarity">
    <text evidence="7">Belongs to the binding-protein-dependent transport system permease family.</text>
</comment>
<dbReference type="SUPFAM" id="SSF161098">
    <property type="entry name" value="MetI-like"/>
    <property type="match status" value="2"/>
</dbReference>
<feature type="transmembrane region" description="Helical" evidence="7">
    <location>
        <begin position="60"/>
        <end position="86"/>
    </location>
</feature>
<protein>
    <submittedName>
        <fullName evidence="9">Iron ABC transporter permease</fullName>
    </submittedName>
</protein>
<comment type="subcellular location">
    <subcellularLocation>
        <location evidence="1 7">Cell membrane</location>
        <topology evidence="1 7">Multi-pass membrane protein</topology>
    </subcellularLocation>
</comment>
<dbReference type="PANTHER" id="PTHR30183">
    <property type="entry name" value="MOLYBDENUM TRANSPORT SYSTEM PERMEASE PROTEIN MODB"/>
    <property type="match status" value="1"/>
</dbReference>
<sequence length="563" mass="60839">MPLLQISARSIRSENPVLLALAGFIAVFVLVPVAALVYLAVTGQSGEWPHLIRYVIPRSIWVTAALLAGVAVLAGSMGILSAWLVVSFDFPGRRILVWALVLPFAVPTYLAAYAYGEFLDFTGPVQTFIRSVSGFASRADYWFPEIRSLPGAVLVLSCVLYPYVYLTTRALFLMQGRAASDVARTLGAGRMSVFWRIQLPMARPALAIGVTLALMETINDIGAVEYLGVNTLTFAIYDTWLNRGDLAGAVQIACAMLFLALAAVFVERWGRRRQRYNVNRTTAAVHDVAPVPLTGIRKWLATGLCATPIALGFGIPGYVLGSYAIKRLDQLLDGRIYYALIDSLLVSSATAVCTVLLAFVLAYAARVSRQRFVSMTGKIASFGYAIPGTVLALGVLIPLSALDGAINDFTRGYFGFSVGLLLTGSGLAIVYACSIRFLTMAEGSIESGFHKLSPHLDMASRTLGRSAGQTLTTVLLPMMKPAVVAAALLVFVDTLKELSATLLLRPFNFNTLATLVYEDASRARVEEASVAALIIIIAGIVPVIFVSRSMIDNGNRFRPFIRR</sequence>
<keyword evidence="2 7" id="KW-0813">Transport</keyword>
<evidence type="ECO:0000313" key="10">
    <source>
        <dbReference type="Proteomes" id="UP001148313"/>
    </source>
</evidence>
<dbReference type="Pfam" id="PF00528">
    <property type="entry name" value="BPD_transp_1"/>
    <property type="match status" value="1"/>
</dbReference>
<feature type="transmembrane region" description="Helical" evidence="7">
    <location>
        <begin position="382"/>
        <end position="401"/>
    </location>
</feature>
<feature type="transmembrane region" description="Helical" evidence="7">
    <location>
        <begin position="151"/>
        <end position="172"/>
    </location>
</feature>
<evidence type="ECO:0000256" key="5">
    <source>
        <dbReference type="ARBA" id="ARBA00022989"/>
    </source>
</evidence>
<feature type="transmembrane region" description="Helical" evidence="7">
    <location>
        <begin position="413"/>
        <end position="433"/>
    </location>
</feature>